<feature type="region of interest" description="Disordered" evidence="1">
    <location>
        <begin position="1"/>
        <end position="39"/>
    </location>
</feature>
<name>A0A6J1WSE9_GALME</name>
<dbReference type="RefSeq" id="XP_026758654.2">
    <property type="nucleotide sequence ID" value="XM_026902853.3"/>
</dbReference>
<dbReference type="RefSeq" id="XP_026758655.2">
    <property type="nucleotide sequence ID" value="XM_026902854.3"/>
</dbReference>
<evidence type="ECO:0000313" key="4">
    <source>
        <dbReference type="RefSeq" id="XP_026758655.2"/>
    </source>
</evidence>
<sequence>MDVKDLRSEPTLGERNNDAIKFNANSSAPSYNRNKPYQDITSNQLGKVDVPTRPCAVIGPDRVIPPLVSNDLKKGPYESWPYTDNSYHYPPDYPLKPSSYQTPLRNISPRQTFQENMQRIMVPPSYNTGRINEDPNYSQDRNVTLLKNVKTNIPAETKYCDVPYNINNINNDQNSARNTELRASNVNSVLTQNAPNGWPPNMRPAKPYSGHELYQYPEYASCAGPRPVQINRLHRTTHEDPGLVYADPYSCDGNNRYKPYPTIKERYPQPRYEYIGNYSNPFHPAPPFPSTKYDLQKSLPPYASYPQIPLKYFDGRISEPIMDGYQRPNPQGNYNVPIRNQVIHPTYGPMLGNCIPNKMYPLPSETSVKSISANKLPYDNSKIYVDYVDNSRPKPFSASENFYVNEISKAHHQKNQYVPNYPTVNMHPLPHPYFRKENTSFKNYEYMTQYRNMESSLPLSRFPSQISPNSIAISPSDSNTSNDAMQTHINTQEDCGYVSQSPTASIRSMDLGMNRISNDFYKRYDPKFVPKSRTAIVSKPEINSARLSKEKKGIDVRQFLQMWNEGDEENNENCKEIATQAHPNVSNKIPVPKELGKNQDQLYVLGLVNVPNEDLSKYDHIQKVSKLPENIKGYNNIELLNQFEEAIESSKTNNFNLKHSSQRDIRCQMPMKGSVPLQTSEIVTRSVSPLDVEAKISQSVIHKEVGCNFEIKPCSPQMLNVEIATPAQTILGERVIEKVTNPLILTSHHLHSIDENNKNVETIHTRVDSLPRITSNDDLKIPSCKMANTQFATNDIVPEKSNYTLQDLESNSSISLASLPRLDNDIELNFTEVNQQFINANKGETVITTAKDLTAITTNSSEIILKNKDILQTESELSCQFSPSIESEREFAKLSKYRKIKKGSEPKSDNLQLCLQTLRTDSVIIKNPDNVKVNENNRDTISPVNKLTENLQINPVNLSPNYRSPLGMSNINKENDKTENGVDFAIDFSISKSKSVCATSPANKDFINEIQTSPMEHINLCTQYDTHSVVNSQSKDININEENPIKTNLKEYNNESDKISKEIVNVHTSTLSNEFINEHTSVKDNNISKESTNKIQPINISISKNPKSKDTSSEVILRPDIETKLEVDESLNNCNKMVLKTDTNNENRTNEKSVSNKLNISNNLVLHKTVETDKQNKITKENEKDFTEFTVADDISETKVSIECVQENYISCDNLNNETSTIEDLSKDINTNNETSENVNISSKKYTEDISKNIDQNVSSVENITEEMDMNNIISENIDISSNINTEVFNNYQNLSELNIVPISQTKSYPEKFASTVSSSRQTASVNCNNYSLENQSNSQIANITDITSAHIDSDSQNIQPRLSQQSLYTENDTEIIDLNNTNIKHQQNSDIKDTVLETIYVSKKSVQDVHKNLENKFTNLCNITLSPHQSEAEIKSNDLNFKDTISNIDNTNVNCIKLQMKTPDGSSSESPVSPVPFKSYESKINSKNVNPAMSIFSLESHDNNALKEYDGKAIIKTKTIQKDQDGVYIVHTKETEKSDNSNKNNTENFSLCHSLIQSNSLSPPDVGSDINTVKNISYHISKELFSPWIQKLIMHEESACYKFYSKDSFIIKPNLDNIETTSNMRKSIDDGNKYFEIISGPKTQINPTTKENCDTNNDKQINNRLILVSNQYCHDNTKEGDSHNRLENTITLSNTVSKQNTEMSDNCIERSNAMCDSIPNSVDNVTNVVDYVQTYPNSKDIVENINSSQEENIYEEAIDHDDKNCLNVIECSLQLQNLPQPEKTCLKRALSDSALDRFKDDSNDDLQLRWQSKRRKQHLHDLIEQPLLEDNFCSIQNIRRNSISSIYNEDNVSFCILIDNNCIITQESEQEKICITEMSENINVEDTTNNEYEITYSPSKVEIHLEDNNKCDVSECLSLENIDESLEEPWVDDVACVETVVSDDLVEDITNSAPSSPRQISSENEDTEIFNSNQHTDKVKYIYGDKMCNDDAQFVETLYRTPQMDVNKTLVNRECYVTEELNKCYNKESLEKILSDSNQEKCQTNPTSIFTTLSINFKDICDEENVAFDSKSESERTVQPSNIQPNVLNIQTQDDTIHSCESSIDNVFNYIKKEDTTEYKTSSSPEVSSTTSEEKGSNMVLKITNFKVSRLPQYIDEEIGRNNKEINSKYTENSIHYDSGNYNLTPSRPLITKAAQKYIPPLKETFHDLKIKLPLPQHSLLKLKQLKILKTAPKIKHINANSKKEIPKKPKPKFEEVLKSIDEIQFKMLKEKSKKVKKSIPKVVIKKNENGSHYASTPKTPSAFNPDLTGRKWQPWVFLEKDNFIDKMALRKKTKAVFSYRKNAYVFAEKFQKYKSMESAKFIISSPKLEESSIGQLKCTIRLKHTY</sequence>
<organism evidence="2 4">
    <name type="scientific">Galleria mellonella</name>
    <name type="common">Greater wax moth</name>
    <dbReference type="NCBI Taxonomy" id="7137"/>
    <lineage>
        <taxon>Eukaryota</taxon>
        <taxon>Metazoa</taxon>
        <taxon>Ecdysozoa</taxon>
        <taxon>Arthropoda</taxon>
        <taxon>Hexapoda</taxon>
        <taxon>Insecta</taxon>
        <taxon>Pterygota</taxon>
        <taxon>Neoptera</taxon>
        <taxon>Endopterygota</taxon>
        <taxon>Lepidoptera</taxon>
        <taxon>Glossata</taxon>
        <taxon>Ditrysia</taxon>
        <taxon>Pyraloidea</taxon>
        <taxon>Pyralidae</taxon>
        <taxon>Galleriinae</taxon>
        <taxon>Galleria</taxon>
    </lineage>
</organism>
<feature type="compositionally biased region" description="Polar residues" evidence="1">
    <location>
        <begin position="23"/>
        <end position="39"/>
    </location>
</feature>
<evidence type="ECO:0000313" key="2">
    <source>
        <dbReference type="Proteomes" id="UP001652740"/>
    </source>
</evidence>
<reference evidence="3 4" key="1">
    <citation type="submission" date="2025-05" db="UniProtKB">
        <authorList>
            <consortium name="RefSeq"/>
        </authorList>
    </citation>
    <scope>IDENTIFICATION</scope>
    <source>
        <tissue evidence="3 4">Whole larvae</tissue>
    </source>
</reference>
<dbReference type="KEGG" id="gmw:113518089"/>
<accession>A0A6J1WSE9</accession>
<protein>
    <submittedName>
        <fullName evidence="3 4">Homeobox-like protein HDP1</fullName>
    </submittedName>
</protein>
<gene>
    <name evidence="3 4" type="primary">LOC113518089</name>
</gene>
<proteinExistence type="predicted"/>
<evidence type="ECO:0000256" key="1">
    <source>
        <dbReference type="SAM" id="MobiDB-lite"/>
    </source>
</evidence>
<evidence type="ECO:0000313" key="3">
    <source>
        <dbReference type="RefSeq" id="XP_026758654.2"/>
    </source>
</evidence>
<dbReference type="Proteomes" id="UP001652740">
    <property type="component" value="Unplaced"/>
</dbReference>
<dbReference type="GeneID" id="113518089"/>
<keyword evidence="2" id="KW-1185">Reference proteome</keyword>